<dbReference type="PROSITE" id="PS51257">
    <property type="entry name" value="PROKAR_LIPOPROTEIN"/>
    <property type="match status" value="1"/>
</dbReference>
<feature type="signal peptide" evidence="1">
    <location>
        <begin position="1"/>
        <end position="20"/>
    </location>
</feature>
<organism evidence="2 3">
    <name type="scientific">Bifidobacterium longum</name>
    <dbReference type="NCBI Taxonomy" id="216816"/>
    <lineage>
        <taxon>Bacteria</taxon>
        <taxon>Bacillati</taxon>
        <taxon>Actinomycetota</taxon>
        <taxon>Actinomycetes</taxon>
        <taxon>Bifidobacteriales</taxon>
        <taxon>Bifidobacteriaceae</taxon>
        <taxon>Bifidobacterium</taxon>
    </lineage>
</organism>
<evidence type="ECO:0000256" key="1">
    <source>
        <dbReference type="SAM" id="SignalP"/>
    </source>
</evidence>
<sequence>MRPRSRTLIAVATLAGVILAAGCARQETDTGKTGTKPQAVTAAPDAKTVEHAATFERRLREWGADSTIRADTLARKDAGSVLASLHGTPPADDPATGENLPARQADAGPHAANPACRAYRRLDQVGDTGERAWCADGLDAAAWLARIAWGYGSRWTDGPHAAADGTGVRVTGTVRFMYLAGNQNPNTLHVDDWWGITPTWIDYPVDDRLTVRDGRITGIRHRQADPWWIDPWLGVWDTGIGDRMNGRGRVGIPVRGEPDWGALTGDGLTVIPPETRFMADENVDMSLWGSIPVRVGDGQSCQNPGYC</sequence>
<reference evidence="2 3" key="1">
    <citation type="submission" date="2016-10" db="EMBL/GenBank/DDBJ databases">
        <authorList>
            <person name="Varghese N."/>
            <person name="Submissions S."/>
        </authorList>
    </citation>
    <scope>NUCLEOTIDE SEQUENCE [LARGE SCALE GENOMIC DNA]</scope>
    <source>
        <strain evidence="2 3">DSM 20219</strain>
    </source>
</reference>
<name>A0AA45V8T3_BIFLN</name>
<comment type="caution">
    <text evidence="2">The sequence shown here is derived from an EMBL/GenBank/DDBJ whole genome shotgun (WGS) entry which is preliminary data.</text>
</comment>
<evidence type="ECO:0000313" key="3">
    <source>
        <dbReference type="Proteomes" id="UP000182842"/>
    </source>
</evidence>
<feature type="chain" id="PRO_5041278580" evidence="1">
    <location>
        <begin position="21"/>
        <end position="307"/>
    </location>
</feature>
<keyword evidence="1" id="KW-0732">Signal</keyword>
<proteinExistence type="predicted"/>
<dbReference type="Proteomes" id="UP000182842">
    <property type="component" value="Unassembled WGS sequence"/>
</dbReference>
<dbReference type="EMBL" id="FNRW01000005">
    <property type="protein sequence ID" value="SEB62999.1"/>
    <property type="molecule type" value="Genomic_DNA"/>
</dbReference>
<gene>
    <name evidence="2" type="ORF">SAMN04489748_1596</name>
</gene>
<dbReference type="RefSeq" id="WP_230473315.1">
    <property type="nucleotide sequence ID" value="NZ_FNRW01000005.1"/>
</dbReference>
<accession>A0AA45V8T3</accession>
<dbReference type="AlphaFoldDB" id="A0AA45V8T3"/>
<protein>
    <submittedName>
        <fullName evidence="2">Uncharacterized protein</fullName>
    </submittedName>
</protein>
<evidence type="ECO:0000313" key="2">
    <source>
        <dbReference type="EMBL" id="SEB62999.1"/>
    </source>
</evidence>
<dbReference type="GeneID" id="69578214"/>